<sequence length="163" mass="18318">MEVVDRDVRAKVKTMKKRFRTLIPAKKGPLNHEDFSHMAAMVDAFRNELQELSRVLNNALALASPQETTGPISSRPRVISTSPNISDSGNESSSEMSFRPIPSSPTMINEDFTAHLARLQASRASRRIKGEELRLSLEKSLIVQEEIKKRFAETKARRDSLGQ</sequence>
<protein>
    <submittedName>
        <fullName evidence="2">Uncharacterized protein</fullName>
    </submittedName>
</protein>
<reference evidence="2" key="1">
    <citation type="submission" date="2022-11" db="UniProtKB">
        <authorList>
            <consortium name="WormBaseParasite"/>
        </authorList>
    </citation>
    <scope>IDENTIFICATION</scope>
</reference>
<dbReference type="WBParaSite" id="PS1159_v2.g14892.t1">
    <property type="protein sequence ID" value="PS1159_v2.g14892.t1"/>
    <property type="gene ID" value="PS1159_v2.g14892"/>
</dbReference>
<accession>A0AC35F8M7</accession>
<evidence type="ECO:0000313" key="1">
    <source>
        <dbReference type="Proteomes" id="UP000887580"/>
    </source>
</evidence>
<dbReference type="Proteomes" id="UP000887580">
    <property type="component" value="Unplaced"/>
</dbReference>
<organism evidence="1 2">
    <name type="scientific">Panagrolaimus sp. PS1159</name>
    <dbReference type="NCBI Taxonomy" id="55785"/>
    <lineage>
        <taxon>Eukaryota</taxon>
        <taxon>Metazoa</taxon>
        <taxon>Ecdysozoa</taxon>
        <taxon>Nematoda</taxon>
        <taxon>Chromadorea</taxon>
        <taxon>Rhabditida</taxon>
        <taxon>Tylenchina</taxon>
        <taxon>Panagrolaimomorpha</taxon>
        <taxon>Panagrolaimoidea</taxon>
        <taxon>Panagrolaimidae</taxon>
        <taxon>Panagrolaimus</taxon>
    </lineage>
</organism>
<evidence type="ECO:0000313" key="2">
    <source>
        <dbReference type="WBParaSite" id="PS1159_v2.g14892.t1"/>
    </source>
</evidence>
<name>A0AC35F8M7_9BILA</name>
<proteinExistence type="predicted"/>